<dbReference type="SMART" id="SM00281">
    <property type="entry name" value="LamB"/>
    <property type="match status" value="2"/>
</dbReference>
<dbReference type="InterPro" id="IPR050440">
    <property type="entry name" value="Laminin/Netrin_ECM"/>
</dbReference>
<accession>A0A915BQR3</accession>
<dbReference type="Gene3D" id="2.10.25.10">
    <property type="entry name" value="Laminin"/>
    <property type="match status" value="15"/>
</dbReference>
<name>A0A915BQR3_PARUN</name>
<evidence type="ECO:0000256" key="5">
    <source>
        <dbReference type="ARBA" id="ARBA00022737"/>
    </source>
</evidence>
<keyword evidence="9 12" id="KW-0424">Laminin EGF-like domain</keyword>
<dbReference type="FunFam" id="2.10.25.10:FF:000189">
    <property type="entry name" value="Laminin subunit alpha 2"/>
    <property type="match status" value="1"/>
</dbReference>
<dbReference type="SMART" id="SM00136">
    <property type="entry name" value="LamNT"/>
    <property type="match status" value="1"/>
</dbReference>
<keyword evidence="2" id="KW-0964">Secreted</keyword>
<dbReference type="SUPFAM" id="SSF57196">
    <property type="entry name" value="EGF/Laminin"/>
    <property type="match status" value="13"/>
</dbReference>
<dbReference type="Pfam" id="PF02210">
    <property type="entry name" value="Laminin_G_2"/>
    <property type="match status" value="3"/>
</dbReference>
<dbReference type="FunFam" id="2.10.25.10:FF:000209">
    <property type="entry name" value="Laminin subunit alpha 5"/>
    <property type="match status" value="1"/>
</dbReference>
<keyword evidence="8" id="KW-0325">Glycoprotein</keyword>
<dbReference type="FunFam" id="2.10.25.10:FF:000904">
    <property type="entry name" value="LAMinin related. See also lmb"/>
    <property type="match status" value="1"/>
</dbReference>
<feature type="domain" description="Laminin EGF-like" evidence="16">
    <location>
        <begin position="1531"/>
        <end position="1580"/>
    </location>
</feature>
<feature type="domain" description="Laminin EGF-like" evidence="16">
    <location>
        <begin position="1174"/>
        <end position="1219"/>
    </location>
</feature>
<dbReference type="FunFam" id="2.10.25.10:FF:000033">
    <property type="entry name" value="Laminin subunit alpha 2"/>
    <property type="match status" value="1"/>
</dbReference>
<dbReference type="PROSITE" id="PS50025">
    <property type="entry name" value="LAM_G_DOMAIN"/>
    <property type="match status" value="5"/>
</dbReference>
<evidence type="ECO:0000259" key="16">
    <source>
        <dbReference type="PROSITE" id="PS50027"/>
    </source>
</evidence>
<keyword evidence="6" id="KW-0084">Basement membrane</keyword>
<dbReference type="GO" id="GO:0009887">
    <property type="term" value="P:animal organ morphogenesis"/>
    <property type="evidence" value="ECO:0007669"/>
    <property type="project" value="TreeGrafter"/>
</dbReference>
<dbReference type="SUPFAM" id="SSF49899">
    <property type="entry name" value="Concanavalin A-like lectins/glucanases"/>
    <property type="match status" value="5"/>
</dbReference>
<dbReference type="InterPro" id="IPR056863">
    <property type="entry name" value="LMN_ATRN_NET-like_EGF"/>
</dbReference>
<feature type="domain" description="Laminin G" evidence="15">
    <location>
        <begin position="2249"/>
        <end position="2449"/>
    </location>
</feature>
<organism evidence="19 21">
    <name type="scientific">Parascaris univalens</name>
    <name type="common">Nematode worm</name>
    <dbReference type="NCBI Taxonomy" id="6257"/>
    <lineage>
        <taxon>Eukaryota</taxon>
        <taxon>Metazoa</taxon>
        <taxon>Ecdysozoa</taxon>
        <taxon>Nematoda</taxon>
        <taxon>Chromadorea</taxon>
        <taxon>Rhabditida</taxon>
        <taxon>Spirurina</taxon>
        <taxon>Ascaridomorpha</taxon>
        <taxon>Ascaridoidea</taxon>
        <taxon>Ascarididae</taxon>
        <taxon>Parascaris</taxon>
    </lineage>
</organism>
<evidence type="ECO:0000259" key="15">
    <source>
        <dbReference type="PROSITE" id="PS50025"/>
    </source>
</evidence>
<feature type="disulfide bond" evidence="12">
    <location>
        <begin position="1195"/>
        <end position="1204"/>
    </location>
</feature>
<evidence type="ECO:0000256" key="3">
    <source>
        <dbReference type="ARBA" id="ARBA00022530"/>
    </source>
</evidence>
<feature type="domain" description="Laminin EGF-like" evidence="16">
    <location>
        <begin position="413"/>
        <end position="467"/>
    </location>
</feature>
<feature type="domain" description="Laminin EGF-like" evidence="16">
    <location>
        <begin position="934"/>
        <end position="980"/>
    </location>
</feature>
<evidence type="ECO:0000256" key="13">
    <source>
        <dbReference type="SAM" id="Coils"/>
    </source>
</evidence>
<feature type="domain" description="Laminin IV type A" evidence="17">
    <location>
        <begin position="1289"/>
        <end position="1488"/>
    </location>
</feature>
<comment type="caution">
    <text evidence="12">Lacks conserved residue(s) required for the propagation of feature annotation.</text>
</comment>
<dbReference type="InterPro" id="IPR000742">
    <property type="entry name" value="EGF"/>
</dbReference>
<feature type="disulfide bond" evidence="12">
    <location>
        <begin position="1638"/>
        <end position="1650"/>
    </location>
</feature>
<feature type="disulfide bond" evidence="12">
    <location>
        <begin position="1081"/>
        <end position="1098"/>
    </location>
</feature>
<feature type="domain" description="Laminin G" evidence="15">
    <location>
        <begin position="2650"/>
        <end position="2838"/>
    </location>
</feature>
<dbReference type="Proteomes" id="UP000887569">
    <property type="component" value="Unplaced"/>
</dbReference>
<dbReference type="FunFam" id="2.10.25.10:FF:000082">
    <property type="entry name" value="Laminin subunit alpha 1"/>
    <property type="match status" value="1"/>
</dbReference>
<feature type="disulfide bond" evidence="12">
    <location>
        <begin position="1248"/>
        <end position="1257"/>
    </location>
</feature>
<dbReference type="WBParaSite" id="PgR053_g029_t03">
    <property type="protein sequence ID" value="PgR053_g029_t03"/>
    <property type="gene ID" value="PgR053_g029"/>
</dbReference>
<dbReference type="SMART" id="SM00282">
    <property type="entry name" value="LamG"/>
    <property type="match status" value="5"/>
</dbReference>
<feature type="coiled-coil region" evidence="13">
    <location>
        <begin position="2150"/>
        <end position="2244"/>
    </location>
</feature>
<feature type="domain" description="Laminin G" evidence="15">
    <location>
        <begin position="3130"/>
        <end position="3307"/>
    </location>
</feature>
<dbReference type="FunFam" id="2.10.25.10:FF:000130">
    <property type="entry name" value="Laminin subunit beta 1"/>
    <property type="match status" value="1"/>
</dbReference>
<dbReference type="Pfam" id="PF00053">
    <property type="entry name" value="EGF_laminin"/>
    <property type="match status" value="15"/>
</dbReference>
<feature type="domain" description="Laminin G" evidence="15">
    <location>
        <begin position="2958"/>
        <end position="3126"/>
    </location>
</feature>
<feature type="disulfide bond" evidence="12">
    <location>
        <begin position="488"/>
        <end position="497"/>
    </location>
</feature>
<keyword evidence="4 14" id="KW-0732">Signal</keyword>
<feature type="disulfide bond" evidence="12">
    <location>
        <begin position="1079"/>
        <end position="1091"/>
    </location>
</feature>
<feature type="domain" description="Laminin EGF-like" evidence="16">
    <location>
        <begin position="981"/>
        <end position="1028"/>
    </location>
</feature>
<feature type="disulfide bond" evidence="12">
    <location>
        <begin position="1100"/>
        <end position="1109"/>
    </location>
</feature>
<dbReference type="SMART" id="SM00180">
    <property type="entry name" value="EGF_Lam"/>
    <property type="match status" value="17"/>
</dbReference>
<dbReference type="PROSITE" id="PS00022">
    <property type="entry name" value="EGF_1"/>
    <property type="match status" value="1"/>
</dbReference>
<feature type="chain" id="PRO_5041109754" evidence="14">
    <location>
        <begin position="24"/>
        <end position="3311"/>
    </location>
</feature>
<dbReference type="GO" id="GO:0009888">
    <property type="term" value="P:tissue development"/>
    <property type="evidence" value="ECO:0007669"/>
    <property type="project" value="TreeGrafter"/>
</dbReference>
<evidence type="ECO:0000256" key="2">
    <source>
        <dbReference type="ARBA" id="ARBA00022525"/>
    </source>
</evidence>
<dbReference type="Gene3D" id="2.60.120.200">
    <property type="match status" value="5"/>
</dbReference>
<dbReference type="FunFam" id="2.10.25.10:FF:000580">
    <property type="entry name" value="Wing blister, isoform B"/>
    <property type="match status" value="1"/>
</dbReference>
<feature type="domain" description="Laminin EGF-like" evidence="16">
    <location>
        <begin position="1638"/>
        <end position="1691"/>
    </location>
</feature>
<dbReference type="SMART" id="SM00181">
    <property type="entry name" value="EGF"/>
    <property type="match status" value="11"/>
</dbReference>
<evidence type="ECO:0000256" key="10">
    <source>
        <dbReference type="ARBA" id="ARBA00065619"/>
    </source>
</evidence>
<feature type="coiled-coil region" evidence="13">
    <location>
        <begin position="1928"/>
        <end position="1955"/>
    </location>
</feature>
<dbReference type="PANTHER" id="PTHR10574">
    <property type="entry name" value="NETRIN/LAMININ-RELATED"/>
    <property type="match status" value="1"/>
</dbReference>
<feature type="domain" description="Laminin EGF-like" evidence="16">
    <location>
        <begin position="765"/>
        <end position="815"/>
    </location>
</feature>
<feature type="disulfide bond" evidence="12">
    <location>
        <begin position="784"/>
        <end position="793"/>
    </location>
</feature>
<proteinExistence type="predicted"/>
<evidence type="ECO:0000313" key="21">
    <source>
        <dbReference type="WBParaSite" id="PgR053_g029_t04"/>
    </source>
</evidence>
<dbReference type="CDD" id="cd00055">
    <property type="entry name" value="EGF_Lam"/>
    <property type="match status" value="15"/>
</dbReference>
<feature type="disulfide bond" evidence="12">
    <location>
        <begin position="1659"/>
        <end position="1668"/>
    </location>
</feature>
<evidence type="ECO:0000256" key="8">
    <source>
        <dbReference type="ARBA" id="ARBA00023180"/>
    </source>
</evidence>
<feature type="signal peptide" evidence="14">
    <location>
        <begin position="1"/>
        <end position="23"/>
    </location>
</feature>
<dbReference type="FunFam" id="2.60.120.260:FF:000017">
    <property type="entry name" value="Laminin subunit alpha 2"/>
    <property type="match status" value="1"/>
</dbReference>
<evidence type="ECO:0000256" key="1">
    <source>
        <dbReference type="ARBA" id="ARBA00004302"/>
    </source>
</evidence>
<feature type="disulfide bond" evidence="12">
    <location>
        <begin position="955"/>
        <end position="964"/>
    </location>
</feature>
<feature type="domain" description="Laminin N-terminal" evidence="18">
    <location>
        <begin position="38"/>
        <end position="285"/>
    </location>
</feature>
<feature type="domain" description="Laminin EGF-like" evidence="16">
    <location>
        <begin position="468"/>
        <end position="517"/>
    </location>
</feature>
<dbReference type="Gene3D" id="2.60.120.260">
    <property type="entry name" value="Galactose-binding domain-like"/>
    <property type="match status" value="1"/>
</dbReference>
<dbReference type="Pfam" id="PF00055">
    <property type="entry name" value="Laminin_N"/>
    <property type="match status" value="1"/>
</dbReference>
<evidence type="ECO:0000256" key="9">
    <source>
        <dbReference type="ARBA" id="ARBA00023292"/>
    </source>
</evidence>
<keyword evidence="13" id="KW-0175">Coiled coil</keyword>
<feature type="disulfide bond" evidence="12">
    <location>
        <begin position="443"/>
        <end position="452"/>
    </location>
</feature>
<evidence type="ECO:0000256" key="11">
    <source>
        <dbReference type="PROSITE-ProRule" id="PRU00122"/>
    </source>
</evidence>
<evidence type="ECO:0000256" key="14">
    <source>
        <dbReference type="SAM" id="SignalP"/>
    </source>
</evidence>
<dbReference type="GO" id="GO:0005604">
    <property type="term" value="C:basement membrane"/>
    <property type="evidence" value="ECO:0007669"/>
    <property type="project" value="UniProtKB-SubCell"/>
</dbReference>
<feature type="domain" description="Laminin IV type A" evidence="17">
    <location>
        <begin position="538"/>
        <end position="731"/>
    </location>
</feature>
<dbReference type="Gene3D" id="2.170.300.10">
    <property type="entry name" value="Tie2 ligand-binding domain superfamily"/>
    <property type="match status" value="1"/>
</dbReference>
<keyword evidence="7 12" id="KW-1015">Disulfide bond</keyword>
<evidence type="ECO:0000313" key="20">
    <source>
        <dbReference type="WBParaSite" id="PgR053_g029_t03"/>
    </source>
</evidence>
<comment type="subcellular location">
    <subcellularLocation>
        <location evidence="1">Secreted</location>
        <location evidence="1">Extracellular space</location>
        <location evidence="1">Extracellular matrix</location>
        <location evidence="1">Basement membrane</location>
    </subcellularLocation>
</comment>
<dbReference type="CDD" id="cd00110">
    <property type="entry name" value="LamG"/>
    <property type="match status" value="5"/>
</dbReference>
<feature type="domain" description="Laminin EGF-like" evidence="16">
    <location>
        <begin position="1029"/>
        <end position="1078"/>
    </location>
</feature>
<dbReference type="Pfam" id="PF24973">
    <property type="entry name" value="EGF_LMN_ATRN"/>
    <property type="match status" value="2"/>
</dbReference>
<feature type="disulfide bond" evidence="12">
    <location>
        <begin position="1550"/>
        <end position="1559"/>
    </location>
</feature>
<dbReference type="PROSITE" id="PS50027">
    <property type="entry name" value="EGF_LAM_2"/>
    <property type="match status" value="11"/>
</dbReference>
<dbReference type="FunFam" id="2.10.25.10:FF:000242">
    <property type="entry name" value="Laminin subunit alpha 1"/>
    <property type="match status" value="1"/>
</dbReference>
<dbReference type="InterPro" id="IPR002049">
    <property type="entry name" value="LE_dom"/>
</dbReference>
<feature type="disulfide bond" evidence="12">
    <location>
        <begin position="1640"/>
        <end position="1657"/>
    </location>
</feature>
<dbReference type="InterPro" id="IPR000034">
    <property type="entry name" value="Laminin_IV"/>
</dbReference>
<protein>
    <submittedName>
        <fullName evidence="20 21">Laminin subunit alpha-2</fullName>
    </submittedName>
</protein>
<dbReference type="PROSITE" id="PS51117">
    <property type="entry name" value="LAMININ_NTER"/>
    <property type="match status" value="1"/>
</dbReference>
<keyword evidence="19" id="KW-1185">Reference proteome</keyword>
<dbReference type="InterPro" id="IPR008211">
    <property type="entry name" value="Laminin_N"/>
</dbReference>
<feature type="disulfide bond" evidence="12">
    <location>
        <begin position="1051"/>
        <end position="1060"/>
    </location>
</feature>
<dbReference type="FunFam" id="2.10.25.10:FF:000069">
    <property type="entry name" value="Laminin subunit alpha 1"/>
    <property type="match status" value="1"/>
</dbReference>
<feature type="disulfide bond" evidence="12">
    <location>
        <begin position="1174"/>
        <end position="1186"/>
    </location>
</feature>
<dbReference type="PROSITE" id="PS51115">
    <property type="entry name" value="LAMININ_IVA"/>
    <property type="match status" value="2"/>
</dbReference>
<feature type="domain" description="Laminin EGF-like" evidence="16">
    <location>
        <begin position="1220"/>
        <end position="1277"/>
    </location>
</feature>
<feature type="disulfide bond" evidence="12">
    <location>
        <begin position="1002"/>
        <end position="1011"/>
    </location>
</feature>
<dbReference type="Pfam" id="PF00052">
    <property type="entry name" value="Laminin_B"/>
    <property type="match status" value="2"/>
</dbReference>
<keyword evidence="3" id="KW-0272">Extracellular matrix</keyword>
<dbReference type="PROSITE" id="PS01248">
    <property type="entry name" value="EGF_LAM_1"/>
    <property type="match status" value="6"/>
</dbReference>
<comment type="subunit">
    <text evidence="10">Laminin is a complex glycoprotein, consisting of three different polypeptide chains (alpha, beta, gamma), which are bound to each other by disulfide bonds into a cross-shaped molecule comprising one long and three short arms with globules at each end.</text>
</comment>
<evidence type="ECO:0000313" key="19">
    <source>
        <dbReference type="Proteomes" id="UP000887569"/>
    </source>
</evidence>
<evidence type="ECO:0000256" key="12">
    <source>
        <dbReference type="PROSITE-ProRule" id="PRU00460"/>
    </source>
</evidence>
<dbReference type="InterPro" id="IPR013320">
    <property type="entry name" value="ConA-like_dom_sf"/>
</dbReference>
<evidence type="ECO:0000259" key="17">
    <source>
        <dbReference type="PROSITE" id="PS51115"/>
    </source>
</evidence>
<evidence type="ECO:0000259" key="18">
    <source>
        <dbReference type="PROSITE" id="PS51117"/>
    </source>
</evidence>
<dbReference type="FunFam" id="2.10.25.10:FF:000106">
    <property type="entry name" value="Heparan sulfate proteoglycan 2"/>
    <property type="match status" value="1"/>
</dbReference>
<feature type="disulfide bond" evidence="12">
    <location>
        <begin position="934"/>
        <end position="946"/>
    </location>
</feature>
<evidence type="ECO:0000256" key="4">
    <source>
        <dbReference type="ARBA" id="ARBA00022729"/>
    </source>
</evidence>
<feature type="coiled-coil region" evidence="13">
    <location>
        <begin position="2046"/>
        <end position="2125"/>
    </location>
</feature>
<feature type="disulfide bond" evidence="12">
    <location>
        <begin position="936"/>
        <end position="953"/>
    </location>
</feature>
<evidence type="ECO:0000256" key="7">
    <source>
        <dbReference type="ARBA" id="ARBA00023157"/>
    </source>
</evidence>
<feature type="disulfide bond" evidence="11">
    <location>
        <begin position="3280"/>
        <end position="3307"/>
    </location>
</feature>
<feature type="disulfide bond" evidence="12">
    <location>
        <begin position="983"/>
        <end position="1000"/>
    </location>
</feature>
<feature type="domain" description="Laminin G" evidence="15">
    <location>
        <begin position="2461"/>
        <end position="2638"/>
    </location>
</feature>
<feature type="disulfide bond" evidence="12">
    <location>
        <begin position="981"/>
        <end position="993"/>
    </location>
</feature>
<dbReference type="WBParaSite" id="PgR053_g029_t04">
    <property type="protein sequence ID" value="PgR053_g029_t04"/>
    <property type="gene ID" value="PgR053_g029"/>
</dbReference>
<dbReference type="Pfam" id="PF00054">
    <property type="entry name" value="Laminin_G_1"/>
    <property type="match status" value="1"/>
</dbReference>
<keyword evidence="5" id="KW-0677">Repeat</keyword>
<dbReference type="PRINTS" id="PR00011">
    <property type="entry name" value="EGFLAMININ"/>
</dbReference>
<dbReference type="FunFam" id="2.10.25.10:FF:000074">
    <property type="entry name" value="Laminin subunit alpha"/>
    <property type="match status" value="2"/>
</dbReference>
<sequence length="3311" mass="367832">MGLLMPTMSVLFLFCQLLRSLNADEYYQDSYQEFASSEERGLFPNIFNLATNALIWADATCGQHHREVYCKLVEHVFNRQPQCDVCDMNDVQKRHPIEFAIDGTPKWWQSPSLANGLEYERVNITIDLRQEYQVAYIIVKSAIAPRPGTWVLEKSLDGVTYQPWQYYATSDAECMRHFGVPATVGVPRFTRDDEVICTSYFSKLDPLENGEIHTSLVNGRPTAEASSELLQQFTRARYVRLKLLSPRTLNADLMIINHHGSSNRLDKSVTRRYFYAIKDISIGGQCICYGHAESCPPDPVTGQFRCDCRHNTCGESCNVCCPLFNQLPWKQGTQSHPNICQACQCFNHADRCEYDPEVERLGLSVTPEGIFEGGGRCISCKHNTDGINCERCKWTFYRPSGITHYREDACRACDCDPVGSEHGNCVRDETSAVNGQHPGDCICKPGFGGRRCDRCAAGYRNHPKCEPCPCNQAGSVNFDTCEEEKCVCKANVEGIYCDRCRAGTINLNVNNPQGCQPCFCFGLGLKCFEKQWATGQIRDNLGWRLTDLSGQSSVEPKTENAELLMYTTNDHKDGYLYYWKAPEKFLGNLLNSYGGMLHYYVYFVPSNHGASVPIADLIMEGNGIKLEYYSRQDFFPRENMSVQIPMKEGTGWYNSHLRVPVDKNDLMRTLADVKYMLVRAMYHQNQLQSSIYGLALDTAVEPSDAVGSVPAEDELLRANALTNTLMRGVEVCECPENFAGNSCEMCKAGYRRVNNQLYGGQCEKCACQGHSDQCDPFTGHCLNCRENTTGARCEQCLPGHYGNPSLGGELGQCRPCACPTIDNNRSSQCALTQLVVGGAAASGEDAYVCTACETGYDGNKCEMCADGFYGDPLAKGGSCKACECNDNIDSMAIGNCDRSTGRCLKCIYNTAGDHCEQCKENHWGSAKDKSCQSCDCHPKGAVASNCDNVTGACECRQNYEGMQCDRCKDGHGDIENFCPPCNCNATGAIGSECDQISGQCACKMGVFGKQCDMCRASYFNFSESGCHFCHCNSYGSIDDGRCDNVTGKCECRVNVDGNMCEKCVDGFFNITSGNGCQECGCDEQGSEGIHCDMHTGQCACKPGVTGLKCNECAPNHYGLDETGCKECQICPAPGQVCDPVTGDCVCPPNTVGEMCENCTKNAWNYHPLKGCTLCDCSKVGADGPDCNPLNGQCKCRAEYVGLRCDLCTHGFFNFPECMACNCDLAGTDPKACGASGSCLCDENGQCPCKKNVKGLKCDTCDASSFSLERSNPVGCTECFCFNRTYFCVQSSLVWQQVYALDRQVVFSEPWEYYTKKHNINILKEHPSRYNSYPTDATPLYWPLPRSFLGDRTTSYNGFIRFKIHNDDNRHGINGVVPDAAYFRYFAQVILVGNHRIILEHIPDEISETGRYKVRLHESQWRSRLSPDVPVTRKQLMVALQNVQGIYIRATYNYPARGDAASIKEMSIDVAVWENTTDSVNATAIGVEMCECPKGYAGNSCQNPAEGYCRRRQPDYLNSENDLALIGWPEACSCNGHSATCDSETCRCTNCEHNTFGDYCQYCKPGYHGDALIGGSNACTKCACPLPENSFSDTCVAVSHGRGYMCDACKPGYTGMYCESCVTGYFGDPNVPGGFCEECACHPDGSRHGACDPVNGQCECREGVTGRDCSLCHERHAFVGGVCSSCDQGCTKELMSAVDELEETMDAQNFSNLRPIPWKRVARIGNTTEGLLNVLNTIKVSENDVEEMLDGLDTKNRYASEVNAAVDQAKFLLERSNKSSSAVNDIVERGLKLNEEAQKTYADVFRVVQQLHHYTTHGGSKHDNSAIDHWILEAETYLNATRERGIYIEKRYNRGVIENEKALELLKKITSNKLNDTTFERLRDRLDEFRQWIEDYRDTIWDSARQNTVSANKISTVVAKRIDRFNEVEADIAEMLSKANDEIADAEEKVTAAKTEKILNMYDDFKHVNESLLPSVKSRIDKCRGEADKYSQLLGEYRRHYVDASDRHAKELVKEAASLQRSFVDTKVAAENTIRASNSYKEIVGALKNASSAAEEAKKAAEDAYIDADPSSDTSMVNLALQSKNDSLELRNKAHTLNLEELANERATYEERLKELKDFVSAAQKKKTTVGDQYQSFDDQHDRMTGLVNVAADAEERADYAKNKAEELATQVDEIDLSASKLTNFAGQSIRSATDDVRQANEQLKSAMETVENVREQTESDAERIIDLGKRIDELKYKIKEAREMASRIRISVKSDEAGLCRRSFISPMHPSPSNTISIKYRPTLDVPDSLIFLTRTKSKRTQASEYIALELRDRRMVAHWNIGGETRKVTNTHTINYITPSDRVTWYHIDLDRVGDTVTVTVGQRQTITGEEIRAVDEPTSVTFPSSGGDGEVILNTVPGETRIQFGCDPKLADELGLSTNRFRGTIGKFTVDGQDLPLWAFSQTNKECEGQFPVTPTRSIGYMFRDGFAQVHLPTSERPGGGHFTIVFSAYSSDGLLYFRGNPNNGDFVSVELRDGHVIFKINLGNGSYTSVESKKAYSDGRQHSIFAGRNATEVHLQVDGEEDRSRGKIGGGNTMLNINDADHFVGGVPFGFNKSAFERFDIHWNGYFGCIQSVKPPGTDLDLDSPVRSLHKQPGCLFEADGRLELSDRVVGFSKPGYLVSQGVLLSDNSTLSFDFRTRAANATLIYQSSKLPAYGRKREKRTLEGQGYLAFYLYRGYLVVHLGTDASQRSKVLTLRSESSYNDGQLHSVFLSRQGSIVRLRADDREIASGTLADQATIGSPSSQIFIGGFPPAVKPPSNEMPVDDPLTGCVSDIYSEYRIVQIIPEAYFATIGYCAAEQAFDTSQSSDEPLQADERAFERKASRLSLHIAEPTLSTSQEYFYADSIGGAGKGTENHVDVTVKTLPTDETAVKTTVVPSKKVSTVATKGDHPNPPPAKKQCAITKLADTDGDGAARFGLTEASHSRINFEGQYPDVNQFKLEFSFRTVQPSSMLWIWANYKNYTRYFFLNLVDGLLQLEVKGHKQPKSFTYESGKLNDDMWHNVHILKQGREILMKVDAMLAQSMKDVPNPKVMRKRMYVGGVISRHRKQFNFNMPAFVGCIRDFLVDDEPRDLLASTRDVIPCSMPSKSIYIHDGGYLIFDPLRAYDNRDDVLMSIQFRAGVDEGLIMGLMTSKNPESIRVALYLKDGMTTFELVNSTKRRDLKHEFGANLCDGRWHNASVHLSAHDITLTIDEKKMRLPTKTSVESIALFRSLPVNIGGVATSITEKIGVSSLIGCFRQLRLSGKRVSLNKAKKTNKIAPSACPYMN</sequence>
<dbReference type="InterPro" id="IPR001791">
    <property type="entry name" value="Laminin_G"/>
</dbReference>
<feature type="disulfide bond" evidence="12">
    <location>
        <begin position="1176"/>
        <end position="1193"/>
    </location>
</feature>
<feature type="domain" description="Laminin EGF-like" evidence="16">
    <location>
        <begin position="1079"/>
        <end position="1126"/>
    </location>
</feature>
<reference evidence="20 21" key="1">
    <citation type="submission" date="2022-11" db="UniProtKB">
        <authorList>
            <consortium name="WormBaseParasite"/>
        </authorList>
    </citation>
    <scope>IDENTIFICATION</scope>
</reference>
<dbReference type="PANTHER" id="PTHR10574:SF444">
    <property type="entry name" value="BASEMENT MEMBRANE-SPECIFIC HEPARAN SULFATE PROTEOGLYCAN CORE PROTEIN"/>
    <property type="match status" value="1"/>
</dbReference>
<evidence type="ECO:0000256" key="6">
    <source>
        <dbReference type="ARBA" id="ARBA00022869"/>
    </source>
</evidence>
<feature type="disulfide bond" evidence="12">
    <location>
        <begin position="413"/>
        <end position="425"/>
    </location>
</feature>